<organism evidence="4 5">
    <name type="scientific">Aaosphaeria arxii CBS 175.79</name>
    <dbReference type="NCBI Taxonomy" id="1450172"/>
    <lineage>
        <taxon>Eukaryota</taxon>
        <taxon>Fungi</taxon>
        <taxon>Dikarya</taxon>
        <taxon>Ascomycota</taxon>
        <taxon>Pezizomycotina</taxon>
        <taxon>Dothideomycetes</taxon>
        <taxon>Pleosporomycetidae</taxon>
        <taxon>Pleosporales</taxon>
        <taxon>Pleosporales incertae sedis</taxon>
        <taxon>Aaosphaeria</taxon>
    </lineage>
</organism>
<feature type="chain" id="PRO_5025417291" description="Cupredoxin" evidence="3">
    <location>
        <begin position="20"/>
        <end position="385"/>
    </location>
</feature>
<feature type="region of interest" description="Disordered" evidence="1">
    <location>
        <begin position="199"/>
        <end position="225"/>
    </location>
</feature>
<feature type="compositionally biased region" description="Polar residues" evidence="1">
    <location>
        <begin position="322"/>
        <end position="331"/>
    </location>
</feature>
<evidence type="ECO:0000313" key="5">
    <source>
        <dbReference type="Proteomes" id="UP000799778"/>
    </source>
</evidence>
<dbReference type="PANTHER" id="PTHR34883">
    <property type="entry name" value="SERINE-RICH PROTEIN, PUTATIVE-RELATED-RELATED"/>
    <property type="match status" value="1"/>
</dbReference>
<dbReference type="SUPFAM" id="SSF49503">
    <property type="entry name" value="Cupredoxins"/>
    <property type="match status" value="1"/>
</dbReference>
<dbReference type="GeneID" id="54290555"/>
<gene>
    <name evidence="4" type="ORF">BU24DRAFT_481210</name>
</gene>
<evidence type="ECO:0000256" key="1">
    <source>
        <dbReference type="SAM" id="MobiDB-lite"/>
    </source>
</evidence>
<dbReference type="OrthoDB" id="2331100at2759"/>
<evidence type="ECO:0000313" key="4">
    <source>
        <dbReference type="EMBL" id="KAF2016573.1"/>
    </source>
</evidence>
<evidence type="ECO:0000256" key="2">
    <source>
        <dbReference type="SAM" id="Phobius"/>
    </source>
</evidence>
<dbReference type="InterPro" id="IPR052953">
    <property type="entry name" value="Ser-rich/MCO-related"/>
</dbReference>
<keyword evidence="2" id="KW-0812">Transmembrane</keyword>
<dbReference type="AlphaFoldDB" id="A0A6A5XUE7"/>
<evidence type="ECO:0000256" key="3">
    <source>
        <dbReference type="SAM" id="SignalP"/>
    </source>
</evidence>
<feature type="region of interest" description="Disordered" evidence="1">
    <location>
        <begin position="317"/>
        <end position="385"/>
    </location>
</feature>
<dbReference type="Gene3D" id="2.60.40.420">
    <property type="entry name" value="Cupredoxins - blue copper proteins"/>
    <property type="match status" value="1"/>
</dbReference>
<accession>A0A6A5XUE7</accession>
<reference evidence="4" key="1">
    <citation type="journal article" date="2020" name="Stud. Mycol.">
        <title>101 Dothideomycetes genomes: a test case for predicting lifestyles and emergence of pathogens.</title>
        <authorList>
            <person name="Haridas S."/>
            <person name="Albert R."/>
            <person name="Binder M."/>
            <person name="Bloem J."/>
            <person name="Labutti K."/>
            <person name="Salamov A."/>
            <person name="Andreopoulos B."/>
            <person name="Baker S."/>
            <person name="Barry K."/>
            <person name="Bills G."/>
            <person name="Bluhm B."/>
            <person name="Cannon C."/>
            <person name="Castanera R."/>
            <person name="Culley D."/>
            <person name="Daum C."/>
            <person name="Ezra D."/>
            <person name="Gonzalez J."/>
            <person name="Henrissat B."/>
            <person name="Kuo A."/>
            <person name="Liang C."/>
            <person name="Lipzen A."/>
            <person name="Lutzoni F."/>
            <person name="Magnuson J."/>
            <person name="Mondo S."/>
            <person name="Nolan M."/>
            <person name="Ohm R."/>
            <person name="Pangilinan J."/>
            <person name="Park H.-J."/>
            <person name="Ramirez L."/>
            <person name="Alfaro M."/>
            <person name="Sun H."/>
            <person name="Tritt A."/>
            <person name="Yoshinaga Y."/>
            <person name="Zwiers L.-H."/>
            <person name="Turgeon B."/>
            <person name="Goodwin S."/>
            <person name="Spatafora J."/>
            <person name="Crous P."/>
            <person name="Grigoriev I."/>
        </authorList>
    </citation>
    <scope>NUCLEOTIDE SEQUENCE</scope>
    <source>
        <strain evidence="4">CBS 175.79</strain>
    </source>
</reference>
<dbReference type="RefSeq" id="XP_033384912.1">
    <property type="nucleotide sequence ID" value="XM_033533158.1"/>
</dbReference>
<keyword evidence="3" id="KW-0732">Signal</keyword>
<dbReference type="Proteomes" id="UP000799778">
    <property type="component" value="Unassembled WGS sequence"/>
</dbReference>
<dbReference type="PANTHER" id="PTHR34883:SF8">
    <property type="entry name" value="EXTRACELLULAR SERINE-RICH PROTEIN (AFU_ORTHOLOGUE AFUA_6G00670)"/>
    <property type="match status" value="1"/>
</dbReference>
<keyword evidence="2" id="KW-1133">Transmembrane helix</keyword>
<proteinExistence type="predicted"/>
<protein>
    <recommendedName>
        <fullName evidence="6">Cupredoxin</fullName>
    </recommendedName>
</protein>
<sequence length="385" mass="41398">MVRFVSISIAHFLVGAARAQFITSAVAPRPSELTSAVTETPTLSSLESLVTPFPSALTSSSSSSNNGVHTVVVGRNNFRFEPQELKDVKEGDVVTFEFYPLDHSVARAEFGSACVPYEYTGNGKVGFWSDWQNLTDVNNIWNLTINSTEPIFYYCGAPGSCINEQMVGVINPNGTQTLAAQIKAAADADFMVRPNEDIPREGTVSLHTPGETGTPNSNHEQPHGHKLSGGAIAGIAVGGVVFLVVAAALFFFVGRAKSLKEVLRNKEATVNRVEGGGAGLPDMPGSPYNGPFSPMQQQQHQQQRFSEYGGLPAYGQHHATDSHPSGWTSPQMGHMSMAMSPGQQPADNKPQHQYAPVEMHSPEPRPVQQHITAELEAPVRPPGQN</sequence>
<keyword evidence="2" id="KW-0472">Membrane</keyword>
<dbReference type="CDD" id="cd12087">
    <property type="entry name" value="TM_EGFR-like"/>
    <property type="match status" value="1"/>
</dbReference>
<dbReference type="EMBL" id="ML978069">
    <property type="protein sequence ID" value="KAF2016573.1"/>
    <property type="molecule type" value="Genomic_DNA"/>
</dbReference>
<name>A0A6A5XUE7_9PLEO</name>
<feature type="transmembrane region" description="Helical" evidence="2">
    <location>
        <begin position="231"/>
        <end position="254"/>
    </location>
</feature>
<evidence type="ECO:0008006" key="6">
    <source>
        <dbReference type="Google" id="ProtNLM"/>
    </source>
</evidence>
<feature type="signal peptide" evidence="3">
    <location>
        <begin position="1"/>
        <end position="19"/>
    </location>
</feature>
<keyword evidence="5" id="KW-1185">Reference proteome</keyword>
<dbReference type="InterPro" id="IPR008972">
    <property type="entry name" value="Cupredoxin"/>
</dbReference>